<accession>A0A914UUK4</accession>
<sequence>MKRMHSDASESGIAHHSQEILHKYARKGVAIDGTHNTTKYGFKLITLFVLEDRQTGRPVAYFFCPEETTDDLQAFFNNIKERYSWLVSTSVFKSNDASQMWTDWMRAKDNEMTSNARKLLWT</sequence>
<evidence type="ECO:0000259" key="1">
    <source>
        <dbReference type="Pfam" id="PF10551"/>
    </source>
</evidence>
<reference evidence="3" key="1">
    <citation type="submission" date="2022-11" db="UniProtKB">
        <authorList>
            <consortium name="WormBaseParasite"/>
        </authorList>
    </citation>
    <scope>IDENTIFICATION</scope>
</reference>
<dbReference type="Proteomes" id="UP000887566">
    <property type="component" value="Unplaced"/>
</dbReference>
<dbReference type="InterPro" id="IPR018289">
    <property type="entry name" value="MULE_transposase_dom"/>
</dbReference>
<organism evidence="2 3">
    <name type="scientific">Plectus sambesii</name>
    <dbReference type="NCBI Taxonomy" id="2011161"/>
    <lineage>
        <taxon>Eukaryota</taxon>
        <taxon>Metazoa</taxon>
        <taxon>Ecdysozoa</taxon>
        <taxon>Nematoda</taxon>
        <taxon>Chromadorea</taxon>
        <taxon>Plectida</taxon>
        <taxon>Plectina</taxon>
        <taxon>Plectoidea</taxon>
        <taxon>Plectidae</taxon>
        <taxon>Plectus</taxon>
    </lineage>
</organism>
<dbReference type="WBParaSite" id="PSAMB.scaffold1224size34126.g12045.t1">
    <property type="protein sequence ID" value="PSAMB.scaffold1224size34126.g12045.t1"/>
    <property type="gene ID" value="PSAMB.scaffold1224size34126.g12045"/>
</dbReference>
<evidence type="ECO:0000313" key="3">
    <source>
        <dbReference type="WBParaSite" id="PSAMB.scaffold1224size34126.g12045.t1"/>
    </source>
</evidence>
<proteinExistence type="predicted"/>
<dbReference type="AlphaFoldDB" id="A0A914UUK4"/>
<protein>
    <submittedName>
        <fullName evidence="3">MULE transposase domain-containing protein</fullName>
    </submittedName>
</protein>
<name>A0A914UUK4_9BILA</name>
<keyword evidence="2" id="KW-1185">Reference proteome</keyword>
<feature type="domain" description="MULE transposase" evidence="1">
    <location>
        <begin position="29"/>
        <end position="82"/>
    </location>
</feature>
<evidence type="ECO:0000313" key="2">
    <source>
        <dbReference type="Proteomes" id="UP000887566"/>
    </source>
</evidence>
<dbReference type="Pfam" id="PF10551">
    <property type="entry name" value="MULE"/>
    <property type="match status" value="1"/>
</dbReference>